<name>A0ABN8Q266_9CNID</name>
<accession>A0ABN8Q266</accession>
<organism evidence="1 2">
    <name type="scientific">Porites lobata</name>
    <dbReference type="NCBI Taxonomy" id="104759"/>
    <lineage>
        <taxon>Eukaryota</taxon>
        <taxon>Metazoa</taxon>
        <taxon>Cnidaria</taxon>
        <taxon>Anthozoa</taxon>
        <taxon>Hexacorallia</taxon>
        <taxon>Scleractinia</taxon>
        <taxon>Fungiina</taxon>
        <taxon>Poritidae</taxon>
        <taxon>Porites</taxon>
    </lineage>
</organism>
<evidence type="ECO:0000313" key="1">
    <source>
        <dbReference type="EMBL" id="CAH3155578.1"/>
    </source>
</evidence>
<evidence type="ECO:0000313" key="2">
    <source>
        <dbReference type="Proteomes" id="UP001159405"/>
    </source>
</evidence>
<dbReference type="EMBL" id="CALNXK010000102">
    <property type="protein sequence ID" value="CAH3155578.1"/>
    <property type="molecule type" value="Genomic_DNA"/>
</dbReference>
<dbReference type="Proteomes" id="UP001159405">
    <property type="component" value="Unassembled WGS sequence"/>
</dbReference>
<feature type="non-terminal residue" evidence="1">
    <location>
        <position position="1"/>
    </location>
</feature>
<proteinExistence type="predicted"/>
<sequence>DRTTQLSPFDASHLCATWNKGIMELSLSARKQDERSSGGKKASQTVFNKDMRACAPWQLKLQQGQGWYQAQTDAEDGTKRIMALLCSNNSHIKVMDGGKHLLEWCGKLTIGRH</sequence>
<comment type="caution">
    <text evidence="1">The sequence shown here is derived from an EMBL/GenBank/DDBJ whole genome shotgun (WGS) entry which is preliminary data.</text>
</comment>
<gene>
    <name evidence="1" type="ORF">PLOB_00001414</name>
</gene>
<reference evidence="1 2" key="1">
    <citation type="submission" date="2022-05" db="EMBL/GenBank/DDBJ databases">
        <authorList>
            <consortium name="Genoscope - CEA"/>
            <person name="William W."/>
        </authorList>
    </citation>
    <scope>NUCLEOTIDE SEQUENCE [LARGE SCALE GENOMIC DNA]</scope>
</reference>
<keyword evidence="2" id="KW-1185">Reference proteome</keyword>
<protein>
    <submittedName>
        <fullName evidence="1">Uncharacterized protein</fullName>
    </submittedName>
</protein>